<dbReference type="PROSITE" id="PS51462">
    <property type="entry name" value="NUDIX"/>
    <property type="match status" value="1"/>
</dbReference>
<dbReference type="InterPro" id="IPR020476">
    <property type="entry name" value="Nudix_hydrolase"/>
</dbReference>
<dbReference type="SUPFAM" id="SSF55811">
    <property type="entry name" value="Nudix"/>
    <property type="match status" value="1"/>
</dbReference>
<comment type="cofactor">
    <cofactor evidence="1">
        <name>Mg(2+)</name>
        <dbReference type="ChEBI" id="CHEBI:18420"/>
    </cofactor>
</comment>
<proteinExistence type="predicted"/>
<dbReference type="OrthoDB" id="9800065at2"/>
<dbReference type="InterPro" id="IPR000086">
    <property type="entry name" value="NUDIX_hydrolase_dom"/>
</dbReference>
<name>A0A8B2NIQ2_9HYPH</name>
<evidence type="ECO:0000256" key="2">
    <source>
        <dbReference type="ARBA" id="ARBA00022801"/>
    </source>
</evidence>
<reference evidence="4 5" key="1">
    <citation type="submission" date="2018-05" db="EMBL/GenBank/DDBJ databases">
        <title>Acuticoccus sediminis sp. nov., isolated from deep-sea sediment of Indian Ocean.</title>
        <authorList>
            <person name="Liu X."/>
            <person name="Lai Q."/>
            <person name="Du Y."/>
            <person name="Sun F."/>
            <person name="Zhang X."/>
            <person name="Wang S."/>
            <person name="Shao Z."/>
        </authorList>
    </citation>
    <scope>NUCLEOTIDE SEQUENCE [LARGE SCALE GENOMIC DNA]</scope>
    <source>
        <strain evidence="4 5">PTG4-2</strain>
    </source>
</reference>
<dbReference type="AlphaFoldDB" id="A0A8B2NIQ2"/>
<dbReference type="GO" id="GO:0016787">
    <property type="term" value="F:hydrolase activity"/>
    <property type="evidence" value="ECO:0007669"/>
    <property type="project" value="UniProtKB-KW"/>
</dbReference>
<evidence type="ECO:0000313" key="4">
    <source>
        <dbReference type="EMBL" id="RAH99265.1"/>
    </source>
</evidence>
<keyword evidence="2" id="KW-0378">Hydrolase</keyword>
<gene>
    <name evidence="4" type="ORF">DLJ53_22240</name>
</gene>
<dbReference type="Proteomes" id="UP000249590">
    <property type="component" value="Unassembled WGS sequence"/>
</dbReference>
<dbReference type="PRINTS" id="PR00502">
    <property type="entry name" value="NUDIXFAMILY"/>
</dbReference>
<dbReference type="PANTHER" id="PTHR43046">
    <property type="entry name" value="GDP-MANNOSE MANNOSYL HYDROLASE"/>
    <property type="match status" value="1"/>
</dbReference>
<keyword evidence="5" id="KW-1185">Reference proteome</keyword>
<accession>A0A8B2NIQ2</accession>
<evidence type="ECO:0000313" key="5">
    <source>
        <dbReference type="Proteomes" id="UP000249590"/>
    </source>
</evidence>
<dbReference type="Gene3D" id="3.90.79.10">
    <property type="entry name" value="Nucleoside Triphosphate Pyrophosphohydrolase"/>
    <property type="match status" value="1"/>
</dbReference>
<comment type="caution">
    <text evidence="4">The sequence shown here is derived from an EMBL/GenBank/DDBJ whole genome shotgun (WGS) entry which is preliminary data.</text>
</comment>
<dbReference type="Pfam" id="PF00293">
    <property type="entry name" value="NUDIX"/>
    <property type="match status" value="1"/>
</dbReference>
<dbReference type="EMBL" id="QHHQ01000005">
    <property type="protein sequence ID" value="RAH99265.1"/>
    <property type="molecule type" value="Genomic_DNA"/>
</dbReference>
<organism evidence="4 5">
    <name type="scientific">Acuticoccus sediminis</name>
    <dbReference type="NCBI Taxonomy" id="2184697"/>
    <lineage>
        <taxon>Bacteria</taxon>
        <taxon>Pseudomonadati</taxon>
        <taxon>Pseudomonadota</taxon>
        <taxon>Alphaproteobacteria</taxon>
        <taxon>Hyphomicrobiales</taxon>
        <taxon>Amorphaceae</taxon>
        <taxon>Acuticoccus</taxon>
    </lineage>
</organism>
<evidence type="ECO:0000256" key="1">
    <source>
        <dbReference type="ARBA" id="ARBA00001946"/>
    </source>
</evidence>
<feature type="domain" description="Nudix hydrolase" evidence="3">
    <location>
        <begin position="18"/>
        <end position="147"/>
    </location>
</feature>
<evidence type="ECO:0000259" key="3">
    <source>
        <dbReference type="PROSITE" id="PS51462"/>
    </source>
</evidence>
<sequence length="154" mass="16588">MGLSRALRWRVAALLKPPVSLGVRLIVRDPAGTILLVRHTYTAGWHLPGGGVDVGETAQEAAVRECREETGYVPDGALRLVGVHFNRGYSNRDHVVTYAVDVVDDLNSFPLRAQALEIAEVVAAPIAGLPDGTTASTMRRLAEAFESVPTSTDW</sequence>
<protein>
    <submittedName>
        <fullName evidence="4">DNA mismatch repair protein MutT</fullName>
    </submittedName>
</protein>
<dbReference type="PANTHER" id="PTHR43046:SF14">
    <property type="entry name" value="MUTT_NUDIX FAMILY PROTEIN"/>
    <property type="match status" value="1"/>
</dbReference>
<dbReference type="InterPro" id="IPR015797">
    <property type="entry name" value="NUDIX_hydrolase-like_dom_sf"/>
</dbReference>